<dbReference type="Proteomes" id="UP001528411">
    <property type="component" value="Unassembled WGS sequence"/>
</dbReference>
<sequence length="124" mass="13039">MKSRHQLTRSAICLGIISVISACSGGSDSSDPEDLTCRAPLVLNSDKTACISEAVNTAPTINSASTLTLNEGTVNGTSVYTASASDAEGDAISWSYPTTKAFSRLMQVPVKLPFKMPLNLLQQT</sequence>
<name>A0ABT5FD47_9GAMM</name>
<keyword evidence="2" id="KW-1185">Reference proteome</keyword>
<protein>
    <submittedName>
        <fullName evidence="1">Uncharacterized protein</fullName>
    </submittedName>
</protein>
<dbReference type="PROSITE" id="PS51257">
    <property type="entry name" value="PROKAR_LIPOPROTEIN"/>
    <property type="match status" value="1"/>
</dbReference>
<gene>
    <name evidence="1" type="ORF">PN838_08815</name>
</gene>
<accession>A0ABT5FD47</accession>
<proteinExistence type="predicted"/>
<dbReference type="EMBL" id="JAQOMS010000002">
    <property type="protein sequence ID" value="MDC2888857.1"/>
    <property type="molecule type" value="Genomic_DNA"/>
</dbReference>
<evidence type="ECO:0000313" key="1">
    <source>
        <dbReference type="EMBL" id="MDC2888857.1"/>
    </source>
</evidence>
<reference evidence="1 2" key="1">
    <citation type="submission" date="2023-01" db="EMBL/GenBank/DDBJ databases">
        <title>Psychrosphaera sp. nov., isolated from marine algae.</title>
        <authorList>
            <person name="Bayburt H."/>
            <person name="Choi B.J."/>
            <person name="Kim J.M."/>
            <person name="Choi D.G."/>
            <person name="Jeon C.O."/>
        </authorList>
    </citation>
    <scope>NUCLEOTIDE SEQUENCE [LARGE SCALE GENOMIC DNA]</scope>
    <source>
        <strain evidence="1 2">G1-22</strain>
    </source>
</reference>
<organism evidence="1 2">
    <name type="scientific">Psychrosphaera algicola</name>
    <dbReference type="NCBI Taxonomy" id="3023714"/>
    <lineage>
        <taxon>Bacteria</taxon>
        <taxon>Pseudomonadati</taxon>
        <taxon>Pseudomonadota</taxon>
        <taxon>Gammaproteobacteria</taxon>
        <taxon>Alteromonadales</taxon>
        <taxon>Pseudoalteromonadaceae</taxon>
        <taxon>Psychrosphaera</taxon>
    </lineage>
</organism>
<dbReference type="RefSeq" id="WP_272180419.1">
    <property type="nucleotide sequence ID" value="NZ_JAQOMS010000002.1"/>
</dbReference>
<comment type="caution">
    <text evidence="1">The sequence shown here is derived from an EMBL/GenBank/DDBJ whole genome shotgun (WGS) entry which is preliminary data.</text>
</comment>
<evidence type="ECO:0000313" key="2">
    <source>
        <dbReference type="Proteomes" id="UP001528411"/>
    </source>
</evidence>